<evidence type="ECO:0000313" key="3">
    <source>
        <dbReference type="Proteomes" id="UP000887116"/>
    </source>
</evidence>
<protein>
    <submittedName>
        <fullName evidence="2">Uncharacterized protein</fullName>
    </submittedName>
</protein>
<name>A0A8X6LQC8_TRICU</name>
<evidence type="ECO:0000256" key="1">
    <source>
        <dbReference type="SAM" id="SignalP"/>
    </source>
</evidence>
<evidence type="ECO:0000313" key="2">
    <source>
        <dbReference type="EMBL" id="GFR16767.1"/>
    </source>
</evidence>
<dbReference type="EMBL" id="BMAO01037302">
    <property type="protein sequence ID" value="GFR16767.1"/>
    <property type="molecule type" value="Genomic_DNA"/>
</dbReference>
<feature type="chain" id="PRO_5036480039" evidence="1">
    <location>
        <begin position="20"/>
        <end position="141"/>
    </location>
</feature>
<comment type="caution">
    <text evidence="2">The sequence shown here is derived from an EMBL/GenBank/DDBJ whole genome shotgun (WGS) entry which is preliminary data.</text>
</comment>
<proteinExistence type="predicted"/>
<dbReference type="Proteomes" id="UP000887116">
    <property type="component" value="Unassembled WGS sequence"/>
</dbReference>
<keyword evidence="1" id="KW-0732">Signal</keyword>
<dbReference type="AlphaFoldDB" id="A0A8X6LQC8"/>
<gene>
    <name evidence="2" type="ORF">TNCT_286431</name>
</gene>
<accession>A0A8X6LQC8</accession>
<keyword evidence="3" id="KW-1185">Reference proteome</keyword>
<reference evidence="2" key="1">
    <citation type="submission" date="2020-07" db="EMBL/GenBank/DDBJ databases">
        <title>Multicomponent nature underlies the extraordinary mechanical properties of spider dragline silk.</title>
        <authorList>
            <person name="Kono N."/>
            <person name="Nakamura H."/>
            <person name="Mori M."/>
            <person name="Yoshida Y."/>
            <person name="Ohtoshi R."/>
            <person name="Malay A.D."/>
            <person name="Moran D.A.P."/>
            <person name="Tomita M."/>
            <person name="Numata K."/>
            <person name="Arakawa K."/>
        </authorList>
    </citation>
    <scope>NUCLEOTIDE SEQUENCE</scope>
</reference>
<sequence>MIWLEIVVHLHYVISICCGVRNYNRSEEVIPITAASQSSNSNDVEIGVLSNEVASIDHHFPNPYSDTSEQEHRIFLCDTLLPDEYISTYYQDEQKNGEKNSSEKRMLQHYFIHQFTCTNAYFLWSRRYLAVNITHNIDQRA</sequence>
<feature type="signal peptide" evidence="1">
    <location>
        <begin position="1"/>
        <end position="19"/>
    </location>
</feature>
<organism evidence="2 3">
    <name type="scientific">Trichonephila clavata</name>
    <name type="common">Joro spider</name>
    <name type="synonym">Nephila clavata</name>
    <dbReference type="NCBI Taxonomy" id="2740835"/>
    <lineage>
        <taxon>Eukaryota</taxon>
        <taxon>Metazoa</taxon>
        <taxon>Ecdysozoa</taxon>
        <taxon>Arthropoda</taxon>
        <taxon>Chelicerata</taxon>
        <taxon>Arachnida</taxon>
        <taxon>Araneae</taxon>
        <taxon>Araneomorphae</taxon>
        <taxon>Entelegynae</taxon>
        <taxon>Araneoidea</taxon>
        <taxon>Nephilidae</taxon>
        <taxon>Trichonephila</taxon>
    </lineage>
</organism>